<sequence length="139" mass="14880">MSSHPNEKGQQESGDESKETGSCGPPQGEEIVLRNSSHGGAVSDASSGRESKCLLIRAVVTVTLSLILRRILETTAGANRIESSSNGQQQRDEVRRRPRQRDRTRPWGLAGQSQLSPQTAGHDMASDMPSQSGPNGNST</sequence>
<feature type="compositionally biased region" description="Polar residues" evidence="1">
    <location>
        <begin position="34"/>
        <end position="46"/>
    </location>
</feature>
<keyword evidence="2" id="KW-1185">Reference proteome</keyword>
<dbReference type="Proteomes" id="UP000095280">
    <property type="component" value="Unplaced"/>
</dbReference>
<proteinExistence type="predicted"/>
<feature type="region of interest" description="Disordered" evidence="1">
    <location>
        <begin position="74"/>
        <end position="139"/>
    </location>
</feature>
<organism evidence="2 3">
    <name type="scientific">Macrostomum lignano</name>
    <dbReference type="NCBI Taxonomy" id="282301"/>
    <lineage>
        <taxon>Eukaryota</taxon>
        <taxon>Metazoa</taxon>
        <taxon>Spiralia</taxon>
        <taxon>Lophotrochozoa</taxon>
        <taxon>Platyhelminthes</taxon>
        <taxon>Rhabditophora</taxon>
        <taxon>Macrostomorpha</taxon>
        <taxon>Macrostomida</taxon>
        <taxon>Macrostomidae</taxon>
        <taxon>Macrostomum</taxon>
    </lineage>
</organism>
<evidence type="ECO:0000313" key="3">
    <source>
        <dbReference type="WBParaSite" id="maker-uti_cns_0008945-snap-gene-0.9-mRNA-1"/>
    </source>
</evidence>
<dbReference type="AlphaFoldDB" id="A0A1I8I0C3"/>
<evidence type="ECO:0000256" key="1">
    <source>
        <dbReference type="SAM" id="MobiDB-lite"/>
    </source>
</evidence>
<dbReference type="WBParaSite" id="maker-uti_cns_0008945-snap-gene-0.9-mRNA-1">
    <property type="protein sequence ID" value="maker-uti_cns_0008945-snap-gene-0.9-mRNA-1"/>
    <property type="gene ID" value="maker-uti_cns_0008945-snap-gene-0.9"/>
</dbReference>
<protein>
    <submittedName>
        <fullName evidence="3">Uncharacterized protein</fullName>
    </submittedName>
</protein>
<accession>A0A1I8I0C3</accession>
<name>A0A1I8I0C3_9PLAT</name>
<feature type="region of interest" description="Disordered" evidence="1">
    <location>
        <begin position="1"/>
        <end position="50"/>
    </location>
</feature>
<evidence type="ECO:0000313" key="2">
    <source>
        <dbReference type="Proteomes" id="UP000095280"/>
    </source>
</evidence>
<reference evidence="3" key="1">
    <citation type="submission" date="2016-11" db="UniProtKB">
        <authorList>
            <consortium name="WormBaseParasite"/>
        </authorList>
    </citation>
    <scope>IDENTIFICATION</scope>
</reference>
<feature type="compositionally biased region" description="Basic and acidic residues" evidence="1">
    <location>
        <begin position="90"/>
        <end position="105"/>
    </location>
</feature>
<feature type="compositionally biased region" description="Basic and acidic residues" evidence="1">
    <location>
        <begin position="1"/>
        <end position="19"/>
    </location>
</feature>
<feature type="compositionally biased region" description="Polar residues" evidence="1">
    <location>
        <begin position="128"/>
        <end position="139"/>
    </location>
</feature>